<dbReference type="Pfam" id="PF00196">
    <property type="entry name" value="GerE"/>
    <property type="match status" value="1"/>
</dbReference>
<gene>
    <name evidence="6" type="ORF">EI427_13265</name>
</gene>
<dbReference type="KEGG" id="fll:EI427_13265"/>
<dbReference type="PROSITE" id="PS00622">
    <property type="entry name" value="HTH_LUXR_1"/>
    <property type="match status" value="1"/>
</dbReference>
<evidence type="ECO:0000256" key="3">
    <source>
        <dbReference type="PROSITE-ProRule" id="PRU00169"/>
    </source>
</evidence>
<evidence type="ECO:0000259" key="4">
    <source>
        <dbReference type="PROSITE" id="PS50043"/>
    </source>
</evidence>
<sequence>MKKKIIIVEDNLDVQEAFKLLIETKASDYTVINTYDSCEGAIANLDTDKPDIVLMDIDLPGMNGIEGTRHIRQSLPRTDILIISVHENSQYVFDALCAGATGYITKNSNHTQLLRALGEVSAGGAPMSTHIAKLVVKSFRRESESPLTSRETDVLNLLAEGKSYMDIADQISVSKDTVKFHIKNIYLKLQVSNKIEAVTKAKSEGFI</sequence>
<keyword evidence="2" id="KW-0238">DNA-binding</keyword>
<dbReference type="AlphaFoldDB" id="A0A3S9P505"/>
<dbReference type="InterPro" id="IPR058245">
    <property type="entry name" value="NreC/VraR/RcsB-like_REC"/>
</dbReference>
<dbReference type="CDD" id="cd06170">
    <property type="entry name" value="LuxR_C_like"/>
    <property type="match status" value="1"/>
</dbReference>
<reference evidence="6 7" key="1">
    <citation type="submission" date="2018-12" db="EMBL/GenBank/DDBJ databases">
        <title>Flammeovirga pectinis sp. nov., isolated from the gut of the Korean scallop, Patinopecten yessoensis.</title>
        <authorList>
            <person name="Bae J.-W."/>
            <person name="Jeong Y.-S."/>
            <person name="Kang W."/>
        </authorList>
    </citation>
    <scope>NUCLEOTIDE SEQUENCE [LARGE SCALE GENOMIC DNA]</scope>
    <source>
        <strain evidence="6 7">L12M1</strain>
    </source>
</reference>
<dbReference type="Pfam" id="PF00072">
    <property type="entry name" value="Response_reg"/>
    <property type="match status" value="1"/>
</dbReference>
<dbReference type="PROSITE" id="PS50110">
    <property type="entry name" value="RESPONSE_REGULATORY"/>
    <property type="match status" value="1"/>
</dbReference>
<dbReference type="CDD" id="cd17535">
    <property type="entry name" value="REC_NarL-like"/>
    <property type="match status" value="1"/>
</dbReference>
<feature type="domain" description="HTH luxR-type" evidence="4">
    <location>
        <begin position="140"/>
        <end position="205"/>
    </location>
</feature>
<dbReference type="Gene3D" id="3.40.50.2300">
    <property type="match status" value="1"/>
</dbReference>
<name>A0A3S9P505_9BACT</name>
<dbReference type="PROSITE" id="PS50043">
    <property type="entry name" value="HTH_LUXR_2"/>
    <property type="match status" value="1"/>
</dbReference>
<evidence type="ECO:0000259" key="5">
    <source>
        <dbReference type="PROSITE" id="PS50110"/>
    </source>
</evidence>
<evidence type="ECO:0000313" key="6">
    <source>
        <dbReference type="EMBL" id="AZQ63172.1"/>
    </source>
</evidence>
<dbReference type="EMBL" id="CP034562">
    <property type="protein sequence ID" value="AZQ63172.1"/>
    <property type="molecule type" value="Genomic_DNA"/>
</dbReference>
<dbReference type="InterPro" id="IPR039420">
    <property type="entry name" value="WalR-like"/>
</dbReference>
<dbReference type="PANTHER" id="PTHR43214">
    <property type="entry name" value="TWO-COMPONENT RESPONSE REGULATOR"/>
    <property type="match status" value="1"/>
</dbReference>
<dbReference type="SUPFAM" id="SSF52172">
    <property type="entry name" value="CheY-like"/>
    <property type="match status" value="1"/>
</dbReference>
<keyword evidence="1 3" id="KW-0597">Phosphoprotein</keyword>
<dbReference type="RefSeq" id="WP_126615406.1">
    <property type="nucleotide sequence ID" value="NZ_CP034562.1"/>
</dbReference>
<protein>
    <submittedName>
        <fullName evidence="6">Response regulator transcription factor</fullName>
    </submittedName>
</protein>
<accession>A0A3S9P505</accession>
<proteinExistence type="predicted"/>
<dbReference type="OrthoDB" id="9797341at2"/>
<evidence type="ECO:0000256" key="2">
    <source>
        <dbReference type="ARBA" id="ARBA00023125"/>
    </source>
</evidence>
<dbReference type="PRINTS" id="PR00038">
    <property type="entry name" value="HTHLUXR"/>
</dbReference>
<dbReference type="InterPro" id="IPR000792">
    <property type="entry name" value="Tscrpt_reg_LuxR_C"/>
</dbReference>
<dbReference type="GO" id="GO:0000160">
    <property type="term" value="P:phosphorelay signal transduction system"/>
    <property type="evidence" value="ECO:0007669"/>
    <property type="project" value="InterPro"/>
</dbReference>
<evidence type="ECO:0000256" key="1">
    <source>
        <dbReference type="ARBA" id="ARBA00022553"/>
    </source>
</evidence>
<feature type="modified residue" description="4-aspartylphosphate" evidence="3">
    <location>
        <position position="56"/>
    </location>
</feature>
<dbReference type="SMART" id="SM00448">
    <property type="entry name" value="REC"/>
    <property type="match status" value="1"/>
</dbReference>
<organism evidence="6 7">
    <name type="scientific">Flammeovirga pectinis</name>
    <dbReference type="NCBI Taxonomy" id="2494373"/>
    <lineage>
        <taxon>Bacteria</taxon>
        <taxon>Pseudomonadati</taxon>
        <taxon>Bacteroidota</taxon>
        <taxon>Cytophagia</taxon>
        <taxon>Cytophagales</taxon>
        <taxon>Flammeovirgaceae</taxon>
        <taxon>Flammeovirga</taxon>
    </lineage>
</organism>
<dbReference type="InterPro" id="IPR016032">
    <property type="entry name" value="Sig_transdc_resp-reg_C-effctor"/>
</dbReference>
<dbReference type="InterPro" id="IPR001789">
    <property type="entry name" value="Sig_transdc_resp-reg_receiver"/>
</dbReference>
<keyword evidence="7" id="KW-1185">Reference proteome</keyword>
<dbReference type="SUPFAM" id="SSF46894">
    <property type="entry name" value="C-terminal effector domain of the bipartite response regulators"/>
    <property type="match status" value="1"/>
</dbReference>
<dbReference type="GO" id="GO:0006355">
    <property type="term" value="P:regulation of DNA-templated transcription"/>
    <property type="evidence" value="ECO:0007669"/>
    <property type="project" value="InterPro"/>
</dbReference>
<dbReference type="GO" id="GO:0003677">
    <property type="term" value="F:DNA binding"/>
    <property type="evidence" value="ECO:0007669"/>
    <property type="project" value="UniProtKB-KW"/>
</dbReference>
<evidence type="ECO:0000313" key="7">
    <source>
        <dbReference type="Proteomes" id="UP000267268"/>
    </source>
</evidence>
<feature type="domain" description="Response regulatory" evidence="5">
    <location>
        <begin position="4"/>
        <end position="121"/>
    </location>
</feature>
<dbReference type="InterPro" id="IPR011006">
    <property type="entry name" value="CheY-like_superfamily"/>
</dbReference>
<dbReference type="SMART" id="SM00421">
    <property type="entry name" value="HTH_LUXR"/>
    <property type="match status" value="1"/>
</dbReference>
<dbReference type="Proteomes" id="UP000267268">
    <property type="component" value="Chromosome 1"/>
</dbReference>